<keyword evidence="12" id="KW-1185">Reference proteome</keyword>
<organism evidence="11 12">
    <name type="scientific">Solirubrobacter pauli</name>
    <dbReference type="NCBI Taxonomy" id="166793"/>
    <lineage>
        <taxon>Bacteria</taxon>
        <taxon>Bacillati</taxon>
        <taxon>Actinomycetota</taxon>
        <taxon>Thermoleophilia</taxon>
        <taxon>Solirubrobacterales</taxon>
        <taxon>Solirubrobacteraceae</taxon>
        <taxon>Solirubrobacter</taxon>
    </lineage>
</organism>
<dbReference type="GO" id="GO:0005524">
    <property type="term" value="F:ATP binding"/>
    <property type="evidence" value="ECO:0007669"/>
    <property type="project" value="UniProtKB-UniRule"/>
</dbReference>
<dbReference type="PANTHER" id="PTHR21299">
    <property type="entry name" value="CYTIDYLATE KINASE/PANTOATE-BETA-ALANINE LIGASE"/>
    <property type="match status" value="1"/>
</dbReference>
<keyword evidence="3 8" id="KW-0547">Nucleotide-binding</keyword>
<gene>
    <name evidence="8" type="primary">cmk</name>
    <name evidence="11" type="ORF">C8N24_6022</name>
</gene>
<dbReference type="GO" id="GO:0005829">
    <property type="term" value="C:cytosol"/>
    <property type="evidence" value="ECO:0007669"/>
    <property type="project" value="TreeGrafter"/>
</dbReference>
<dbReference type="SUPFAM" id="SSF52540">
    <property type="entry name" value="P-loop containing nucleoside triphosphate hydrolases"/>
    <property type="match status" value="1"/>
</dbReference>
<accession>A0A660L273</accession>
<feature type="compositionally biased region" description="Basic and acidic residues" evidence="9">
    <location>
        <begin position="158"/>
        <end position="177"/>
    </location>
</feature>
<keyword evidence="8" id="KW-0963">Cytoplasm</keyword>
<dbReference type="AlphaFoldDB" id="A0A660L273"/>
<comment type="similarity">
    <text evidence="1 8">Belongs to the cytidylate kinase family. Type 1 subfamily.</text>
</comment>
<comment type="catalytic activity">
    <reaction evidence="6 8">
        <text>dCMP + ATP = dCDP + ADP</text>
        <dbReference type="Rhea" id="RHEA:25094"/>
        <dbReference type="ChEBI" id="CHEBI:30616"/>
        <dbReference type="ChEBI" id="CHEBI:57566"/>
        <dbReference type="ChEBI" id="CHEBI:58593"/>
        <dbReference type="ChEBI" id="CHEBI:456216"/>
        <dbReference type="EC" id="2.7.4.25"/>
    </reaction>
</comment>
<comment type="caution">
    <text evidence="11">The sequence shown here is derived from an EMBL/GenBank/DDBJ whole genome shotgun (WGS) entry which is preliminary data.</text>
</comment>
<proteinExistence type="inferred from homology"/>
<dbReference type="InterPro" id="IPR011994">
    <property type="entry name" value="Cytidylate_kinase_dom"/>
</dbReference>
<evidence type="ECO:0000256" key="5">
    <source>
        <dbReference type="ARBA" id="ARBA00022840"/>
    </source>
</evidence>
<dbReference type="GO" id="GO:0036430">
    <property type="term" value="F:CMP kinase activity"/>
    <property type="evidence" value="ECO:0007669"/>
    <property type="project" value="RHEA"/>
</dbReference>
<dbReference type="Gene3D" id="3.40.50.300">
    <property type="entry name" value="P-loop containing nucleotide triphosphate hydrolases"/>
    <property type="match status" value="1"/>
</dbReference>
<dbReference type="OrthoDB" id="9807434at2"/>
<dbReference type="InterPro" id="IPR003136">
    <property type="entry name" value="Cytidylate_kin"/>
</dbReference>
<dbReference type="GO" id="GO:0006220">
    <property type="term" value="P:pyrimidine nucleotide metabolic process"/>
    <property type="evidence" value="ECO:0007669"/>
    <property type="project" value="UniProtKB-UniRule"/>
</dbReference>
<sequence length="208" mass="22072">MVIAIDGPAGAGKSTVARAVALRLGFTYLDTGAMYRSVGLRHAQAGGDAGHVAATISIEFDGERVLVDGEDVTELIRTPEASEAASHVAADPQVRKALVAEQQRIVATGDWVAEGRDIGSVVAPDAAVKVFLTADPQERARRRAAQHNLDLEEVLKDQQARDERDNTADRATLEAPKDATPVDTTGLTLDEVVEQVVTLAIEAKEIQA</sequence>
<comment type="subcellular location">
    <subcellularLocation>
        <location evidence="8">Cytoplasm</location>
    </subcellularLocation>
</comment>
<dbReference type="EMBL" id="RBIL01000002">
    <property type="protein sequence ID" value="RKQ87986.1"/>
    <property type="molecule type" value="Genomic_DNA"/>
</dbReference>
<keyword evidence="4 8" id="KW-0418">Kinase</keyword>
<evidence type="ECO:0000313" key="11">
    <source>
        <dbReference type="EMBL" id="RKQ87986.1"/>
    </source>
</evidence>
<dbReference type="HAMAP" id="MF_00238">
    <property type="entry name" value="Cytidyl_kinase_type1"/>
    <property type="match status" value="1"/>
</dbReference>
<evidence type="ECO:0000256" key="4">
    <source>
        <dbReference type="ARBA" id="ARBA00022777"/>
    </source>
</evidence>
<keyword evidence="5 8" id="KW-0067">ATP-binding</keyword>
<evidence type="ECO:0000256" key="3">
    <source>
        <dbReference type="ARBA" id="ARBA00022741"/>
    </source>
</evidence>
<dbReference type="InterPro" id="IPR027417">
    <property type="entry name" value="P-loop_NTPase"/>
</dbReference>
<comment type="catalytic activity">
    <reaction evidence="7 8">
        <text>CMP + ATP = CDP + ADP</text>
        <dbReference type="Rhea" id="RHEA:11600"/>
        <dbReference type="ChEBI" id="CHEBI:30616"/>
        <dbReference type="ChEBI" id="CHEBI:58069"/>
        <dbReference type="ChEBI" id="CHEBI:60377"/>
        <dbReference type="ChEBI" id="CHEBI:456216"/>
        <dbReference type="EC" id="2.7.4.25"/>
    </reaction>
</comment>
<dbReference type="PANTHER" id="PTHR21299:SF2">
    <property type="entry name" value="CYTIDYLATE KINASE"/>
    <property type="match status" value="1"/>
</dbReference>
<evidence type="ECO:0000256" key="6">
    <source>
        <dbReference type="ARBA" id="ARBA00047615"/>
    </source>
</evidence>
<evidence type="ECO:0000256" key="7">
    <source>
        <dbReference type="ARBA" id="ARBA00048478"/>
    </source>
</evidence>
<dbReference type="NCBIfam" id="TIGR00017">
    <property type="entry name" value="cmk"/>
    <property type="match status" value="1"/>
</dbReference>
<feature type="region of interest" description="Disordered" evidence="9">
    <location>
        <begin position="158"/>
        <end position="182"/>
    </location>
</feature>
<dbReference type="GO" id="GO:0036431">
    <property type="term" value="F:dCMP kinase activity"/>
    <property type="evidence" value="ECO:0007669"/>
    <property type="project" value="InterPro"/>
</dbReference>
<protein>
    <recommendedName>
        <fullName evidence="8">Cytidylate kinase</fullName>
        <shortName evidence="8">CK</shortName>
        <ecNumber evidence="8">2.7.4.25</ecNumber>
    </recommendedName>
    <alternativeName>
        <fullName evidence="8">Cytidine monophosphate kinase</fullName>
        <shortName evidence="8">CMP kinase</shortName>
    </alternativeName>
</protein>
<evidence type="ECO:0000256" key="8">
    <source>
        <dbReference type="HAMAP-Rule" id="MF_00238"/>
    </source>
</evidence>
<dbReference type="Proteomes" id="UP000278962">
    <property type="component" value="Unassembled WGS sequence"/>
</dbReference>
<name>A0A660L273_9ACTN</name>
<dbReference type="CDD" id="cd02020">
    <property type="entry name" value="CMPK"/>
    <property type="match status" value="1"/>
</dbReference>
<dbReference type="RefSeq" id="WP_121257098.1">
    <property type="nucleotide sequence ID" value="NZ_RBIL01000002.1"/>
</dbReference>
<dbReference type="GO" id="GO:0015949">
    <property type="term" value="P:nucleobase-containing small molecule interconversion"/>
    <property type="evidence" value="ECO:0007669"/>
    <property type="project" value="TreeGrafter"/>
</dbReference>
<reference evidence="11 12" key="1">
    <citation type="submission" date="2018-10" db="EMBL/GenBank/DDBJ databases">
        <title>Genomic Encyclopedia of Archaeal and Bacterial Type Strains, Phase II (KMG-II): from individual species to whole genera.</title>
        <authorList>
            <person name="Goeker M."/>
        </authorList>
    </citation>
    <scope>NUCLEOTIDE SEQUENCE [LARGE SCALE GENOMIC DNA]</scope>
    <source>
        <strain evidence="11 12">DSM 14954</strain>
    </source>
</reference>
<dbReference type="EC" id="2.7.4.25" evidence="8"/>
<evidence type="ECO:0000256" key="1">
    <source>
        <dbReference type="ARBA" id="ARBA00009427"/>
    </source>
</evidence>
<evidence type="ECO:0000313" key="12">
    <source>
        <dbReference type="Proteomes" id="UP000278962"/>
    </source>
</evidence>
<feature type="binding site" evidence="8">
    <location>
        <begin position="7"/>
        <end position="15"/>
    </location>
    <ligand>
        <name>ATP</name>
        <dbReference type="ChEBI" id="CHEBI:30616"/>
    </ligand>
</feature>
<dbReference type="Pfam" id="PF02224">
    <property type="entry name" value="Cytidylate_kin"/>
    <property type="match status" value="1"/>
</dbReference>
<evidence type="ECO:0000259" key="10">
    <source>
        <dbReference type="Pfam" id="PF02224"/>
    </source>
</evidence>
<evidence type="ECO:0000256" key="2">
    <source>
        <dbReference type="ARBA" id="ARBA00022679"/>
    </source>
</evidence>
<evidence type="ECO:0000256" key="9">
    <source>
        <dbReference type="SAM" id="MobiDB-lite"/>
    </source>
</evidence>
<feature type="domain" description="Cytidylate kinase" evidence="10">
    <location>
        <begin position="3"/>
        <end position="199"/>
    </location>
</feature>
<keyword evidence="2 8" id="KW-0808">Transferase</keyword>